<keyword evidence="1 3" id="KW-0378">Hydrolase</keyword>
<dbReference type="PANTHER" id="PTHR42977">
    <property type="entry name" value="HYDROLASE-RELATED"/>
    <property type="match status" value="1"/>
</dbReference>
<comment type="caution">
    <text evidence="3">The sequence shown here is derived from an EMBL/GenBank/DDBJ whole genome shotgun (WGS) entry which is preliminary data.</text>
</comment>
<dbReference type="InterPro" id="IPR029058">
    <property type="entry name" value="AB_hydrolase_fold"/>
</dbReference>
<dbReference type="Gene3D" id="3.40.50.1820">
    <property type="entry name" value="alpha/beta hydrolase"/>
    <property type="match status" value="1"/>
</dbReference>
<dbReference type="InterPro" id="IPR000073">
    <property type="entry name" value="AB_hydrolase_1"/>
</dbReference>
<dbReference type="STRING" id="36856.ATB98_05825"/>
<sequence>MTLNSETITIRGRKIAARTGGDPAKPAILLLHGFPSSSRMFRHVMNELSSVSYAIAPDLPGFGASDVLDKPTFAGFADTMEDLLDQLGIESFYLYLHDYGAAVGLHLATRVPERIRGLIIQNANAHRSGMDAQWADTERFWREPNPERERAATAHLTFEGTRDQYIGGIPGDIAEQMEEACWQEDWQIMSRPGRIEYQRALVFDYGQHVARFDEIARYLEERQPPALMIWGRHDIFFALDETLSWMKALPRMEAHILDGAHFLLETHGDQAAMLMKEFIRQTEDSRP</sequence>
<keyword evidence="4" id="KW-1185">Reference proteome</keyword>
<dbReference type="GO" id="GO:0004301">
    <property type="term" value="F:epoxide hydrolase activity"/>
    <property type="evidence" value="ECO:0007669"/>
    <property type="project" value="TreeGrafter"/>
</dbReference>
<evidence type="ECO:0000313" key="4">
    <source>
        <dbReference type="Proteomes" id="UP000078507"/>
    </source>
</evidence>
<dbReference type="SUPFAM" id="SSF53474">
    <property type="entry name" value="alpha/beta-Hydrolases"/>
    <property type="match status" value="1"/>
</dbReference>
<evidence type="ECO:0000256" key="1">
    <source>
        <dbReference type="ARBA" id="ARBA00022801"/>
    </source>
</evidence>
<dbReference type="PRINTS" id="PR00412">
    <property type="entry name" value="EPOXHYDRLASE"/>
</dbReference>
<protein>
    <submittedName>
        <fullName evidence="3">Hydrolase</fullName>
    </submittedName>
</protein>
<dbReference type="InterPro" id="IPR051340">
    <property type="entry name" value="Haloalkane_dehalogenase"/>
</dbReference>
<dbReference type="PANTHER" id="PTHR42977:SF3">
    <property type="entry name" value="AB HYDROLASE-1 DOMAIN-CONTAINING PROTEIN"/>
    <property type="match status" value="1"/>
</dbReference>
<dbReference type="Proteomes" id="UP000078507">
    <property type="component" value="Unassembled WGS sequence"/>
</dbReference>
<evidence type="ECO:0000313" key="3">
    <source>
        <dbReference type="EMBL" id="OAP49605.1"/>
    </source>
</evidence>
<name>A0A178YS71_SINSA</name>
<organism evidence="3 4">
    <name type="scientific">Sinorhizobium saheli</name>
    <dbReference type="NCBI Taxonomy" id="36856"/>
    <lineage>
        <taxon>Bacteria</taxon>
        <taxon>Pseudomonadati</taxon>
        <taxon>Pseudomonadota</taxon>
        <taxon>Alphaproteobacteria</taxon>
        <taxon>Hyphomicrobiales</taxon>
        <taxon>Rhizobiaceae</taxon>
        <taxon>Sinorhizobium/Ensifer group</taxon>
        <taxon>Sinorhizobium</taxon>
    </lineage>
</organism>
<evidence type="ECO:0000259" key="2">
    <source>
        <dbReference type="Pfam" id="PF00561"/>
    </source>
</evidence>
<dbReference type="AlphaFoldDB" id="A0A178YS71"/>
<dbReference type="EMBL" id="LNQB01000053">
    <property type="protein sequence ID" value="OAP49605.1"/>
    <property type="molecule type" value="Genomic_DNA"/>
</dbReference>
<accession>A0A178YS71</accession>
<dbReference type="RefSeq" id="WP_066869189.1">
    <property type="nucleotide sequence ID" value="NZ_LNQB01000053.1"/>
</dbReference>
<gene>
    <name evidence="3" type="ORF">ATB98_05825</name>
</gene>
<feature type="domain" description="AB hydrolase-1" evidence="2">
    <location>
        <begin position="26"/>
        <end position="267"/>
    </location>
</feature>
<reference evidence="3 4" key="1">
    <citation type="submission" date="2015-11" db="EMBL/GenBank/DDBJ databases">
        <title>Ensifer anhuiense sp. nov., an effective nitrogen fixation bacterium with Glycine soja.</title>
        <authorList>
            <person name="Yan H."/>
            <person name="Chen W."/>
        </authorList>
    </citation>
    <scope>NUCLEOTIDE SEQUENCE [LARGE SCALE GENOMIC DNA]</scope>
    <source>
        <strain evidence="3 4">LMG 7837</strain>
    </source>
</reference>
<dbReference type="OrthoDB" id="9799612at2"/>
<proteinExistence type="predicted"/>
<dbReference type="Pfam" id="PF00561">
    <property type="entry name" value="Abhydrolase_1"/>
    <property type="match status" value="1"/>
</dbReference>
<dbReference type="InterPro" id="IPR000639">
    <property type="entry name" value="Epox_hydrolase-like"/>
</dbReference>